<dbReference type="InterPro" id="IPR017035">
    <property type="entry name" value="UCP035009_HsdR_All3000-type"/>
</dbReference>
<keyword evidence="2" id="KW-0378">Hydrolase</keyword>
<evidence type="ECO:0000313" key="2">
    <source>
        <dbReference type="EMBL" id="PCI27093.1"/>
    </source>
</evidence>
<feature type="domain" description="Type I restriction enzyme R protein N-terminal" evidence="1">
    <location>
        <begin position="24"/>
        <end position="125"/>
    </location>
</feature>
<dbReference type="InterPro" id="IPR029464">
    <property type="entry name" value="HSDR_N"/>
</dbReference>
<protein>
    <submittedName>
        <fullName evidence="2">Restriction endonuclease</fullName>
    </submittedName>
</protein>
<name>A0A2A4T0I2_9DELT</name>
<dbReference type="AlphaFoldDB" id="A0A2A4T0I2"/>
<keyword evidence="2" id="KW-0540">Nuclease</keyword>
<keyword evidence="2" id="KW-0255">Endonuclease</keyword>
<proteinExistence type="predicted"/>
<evidence type="ECO:0000313" key="3">
    <source>
        <dbReference type="Proteomes" id="UP000218113"/>
    </source>
</evidence>
<organism evidence="2 3">
    <name type="scientific">SAR324 cluster bacterium</name>
    <dbReference type="NCBI Taxonomy" id="2024889"/>
    <lineage>
        <taxon>Bacteria</taxon>
        <taxon>Deltaproteobacteria</taxon>
        <taxon>SAR324 cluster</taxon>
    </lineage>
</organism>
<reference evidence="3" key="1">
    <citation type="submission" date="2017-08" db="EMBL/GenBank/DDBJ databases">
        <title>A dynamic microbial community with high functional redundancy inhabits the cold, oxic subseafloor aquifer.</title>
        <authorList>
            <person name="Tully B.J."/>
            <person name="Wheat C.G."/>
            <person name="Glazer B.T."/>
            <person name="Huber J.A."/>
        </authorList>
    </citation>
    <scope>NUCLEOTIDE SEQUENCE [LARGE SCALE GENOMIC DNA]</scope>
</reference>
<dbReference type="EMBL" id="NVSR01000075">
    <property type="protein sequence ID" value="PCI27093.1"/>
    <property type="molecule type" value="Genomic_DNA"/>
</dbReference>
<dbReference type="GO" id="GO:0004519">
    <property type="term" value="F:endonuclease activity"/>
    <property type="evidence" value="ECO:0007669"/>
    <property type="project" value="UniProtKB-KW"/>
</dbReference>
<evidence type="ECO:0000259" key="1">
    <source>
        <dbReference type="Pfam" id="PF13588"/>
    </source>
</evidence>
<sequence>MDLIDKLREIANRVKAQSDNIETEEATKNAFIMPFINALGYDVFDPTEVVPEYTADVGIKKGEKVDYAIKKEGSVIILMECKWHGHQLSNDHASQLHRYFAVSETRFGILTNGIHYQFFSDIDEPNKMDSKPFFEFNLLDFDDHQVNELKKFTKATFSLDDILTTASSLKYAGAIKKILASELEKPSEGFIRFFVSQIYDGRITAQVVEKFSGIVKKAQNQFIIERINSRLKTALSEEPDTDNSSIESVVAEELDPETENKNNNGIHTTEDELEAYNIVRAILRESIDPSRITLRDTKSYCGILLDDNNRKPVCRLHFNSSQKQIGVFDDKKETKIPIENIDDIFNHAECIKSSLTAYGVDLS</sequence>
<comment type="caution">
    <text evidence="2">The sequence shown here is derived from an EMBL/GenBank/DDBJ whole genome shotgun (WGS) entry which is preliminary data.</text>
</comment>
<gene>
    <name evidence="2" type="ORF">COB67_09395</name>
</gene>
<dbReference type="PIRSF" id="PIRSF035009">
    <property type="entry name" value="UCP035009_HSDR_N"/>
    <property type="match status" value="1"/>
</dbReference>
<dbReference type="Proteomes" id="UP000218113">
    <property type="component" value="Unassembled WGS sequence"/>
</dbReference>
<dbReference type="Pfam" id="PF13588">
    <property type="entry name" value="HSDR_N_2"/>
    <property type="match status" value="1"/>
</dbReference>
<accession>A0A2A4T0I2</accession>